<accession>A0AAD4M111</accession>
<dbReference type="EMBL" id="WTXG01000049">
    <property type="protein sequence ID" value="KAI0296321.1"/>
    <property type="molecule type" value="Genomic_DNA"/>
</dbReference>
<protein>
    <recommendedName>
        <fullName evidence="1">DUF6699 domain-containing protein</fullName>
    </recommendedName>
</protein>
<feature type="domain" description="DUF6699" evidence="1">
    <location>
        <begin position="15"/>
        <end position="169"/>
    </location>
</feature>
<gene>
    <name evidence="2" type="ORF">B0F90DRAFT_1811322</name>
</gene>
<dbReference type="InterPro" id="IPR046522">
    <property type="entry name" value="DUF6699"/>
</dbReference>
<keyword evidence="3" id="KW-1185">Reference proteome</keyword>
<name>A0AAD4M111_9AGAM</name>
<sequence length="185" mass="20641">MHPLLSYRLLRHAPISYDIAFTPSARTVVDRIKRAPVPAITLAQPATEPPIPASSHLLLRSPKLPWVVIVKRSLTPNNIFIGKRPQPRKTTTSVTLTNLDVLYAVHGTLMNRVTPEEWASLGEGSRAQRRVAQAYKERCTRMGGGWEKGVVRLDWLGPKTHFMGVRVEKNKETGVYAGRLVFGKG</sequence>
<comment type="caution">
    <text evidence="2">The sequence shown here is derived from an EMBL/GenBank/DDBJ whole genome shotgun (WGS) entry which is preliminary data.</text>
</comment>
<evidence type="ECO:0000259" key="1">
    <source>
        <dbReference type="Pfam" id="PF20415"/>
    </source>
</evidence>
<dbReference type="AlphaFoldDB" id="A0AAD4M111"/>
<organism evidence="2 3">
    <name type="scientific">Multifurca ochricompacta</name>
    <dbReference type="NCBI Taxonomy" id="376703"/>
    <lineage>
        <taxon>Eukaryota</taxon>
        <taxon>Fungi</taxon>
        <taxon>Dikarya</taxon>
        <taxon>Basidiomycota</taxon>
        <taxon>Agaricomycotina</taxon>
        <taxon>Agaricomycetes</taxon>
        <taxon>Russulales</taxon>
        <taxon>Russulaceae</taxon>
        <taxon>Multifurca</taxon>
    </lineage>
</organism>
<evidence type="ECO:0000313" key="3">
    <source>
        <dbReference type="Proteomes" id="UP001203297"/>
    </source>
</evidence>
<dbReference type="Pfam" id="PF20415">
    <property type="entry name" value="DUF6699"/>
    <property type="match status" value="1"/>
</dbReference>
<proteinExistence type="predicted"/>
<reference evidence="2" key="1">
    <citation type="journal article" date="2022" name="New Phytol.">
        <title>Evolutionary transition to the ectomycorrhizal habit in the genomes of a hyperdiverse lineage of mushroom-forming fungi.</title>
        <authorList>
            <person name="Looney B."/>
            <person name="Miyauchi S."/>
            <person name="Morin E."/>
            <person name="Drula E."/>
            <person name="Courty P.E."/>
            <person name="Kohler A."/>
            <person name="Kuo A."/>
            <person name="LaButti K."/>
            <person name="Pangilinan J."/>
            <person name="Lipzen A."/>
            <person name="Riley R."/>
            <person name="Andreopoulos W."/>
            <person name="He G."/>
            <person name="Johnson J."/>
            <person name="Nolan M."/>
            <person name="Tritt A."/>
            <person name="Barry K.W."/>
            <person name="Grigoriev I.V."/>
            <person name="Nagy L.G."/>
            <person name="Hibbett D."/>
            <person name="Henrissat B."/>
            <person name="Matheny P.B."/>
            <person name="Labbe J."/>
            <person name="Martin F.M."/>
        </authorList>
    </citation>
    <scope>NUCLEOTIDE SEQUENCE</scope>
    <source>
        <strain evidence="2">BPL690</strain>
    </source>
</reference>
<dbReference type="Proteomes" id="UP001203297">
    <property type="component" value="Unassembled WGS sequence"/>
</dbReference>
<evidence type="ECO:0000313" key="2">
    <source>
        <dbReference type="EMBL" id="KAI0296321.1"/>
    </source>
</evidence>